<organism evidence="15 16">
    <name type="scientific">Podospora pseudocomata</name>
    <dbReference type="NCBI Taxonomy" id="2093779"/>
    <lineage>
        <taxon>Eukaryota</taxon>
        <taxon>Fungi</taxon>
        <taxon>Dikarya</taxon>
        <taxon>Ascomycota</taxon>
        <taxon>Pezizomycotina</taxon>
        <taxon>Sordariomycetes</taxon>
        <taxon>Sordariomycetidae</taxon>
        <taxon>Sordariales</taxon>
        <taxon>Podosporaceae</taxon>
        <taxon>Podospora</taxon>
    </lineage>
</organism>
<evidence type="ECO:0000256" key="4">
    <source>
        <dbReference type="ARBA" id="ARBA00022723"/>
    </source>
</evidence>
<keyword evidence="5" id="KW-0227">DNA damage</keyword>
<dbReference type="Gene3D" id="1.10.150.20">
    <property type="entry name" value="5' to 3' exonuclease, C-terminal subdomain"/>
    <property type="match status" value="1"/>
</dbReference>
<dbReference type="RefSeq" id="XP_062749606.1">
    <property type="nucleotide sequence ID" value="XM_062886516.1"/>
</dbReference>
<dbReference type="SUPFAM" id="SSF56672">
    <property type="entry name" value="DNA/RNA polymerases"/>
    <property type="match status" value="1"/>
</dbReference>
<evidence type="ECO:0000259" key="14">
    <source>
        <dbReference type="PROSITE" id="PS51907"/>
    </source>
</evidence>
<evidence type="ECO:0000256" key="8">
    <source>
        <dbReference type="ARBA" id="ARBA00023128"/>
    </source>
</evidence>
<dbReference type="SUPFAM" id="SSF100879">
    <property type="entry name" value="Lesion bypass DNA polymerase (Y-family), little finger domain"/>
    <property type="match status" value="1"/>
</dbReference>
<gene>
    <name evidence="15" type="primary">RAD30</name>
    <name evidence="15" type="ORF">QC762_120790</name>
</gene>
<evidence type="ECO:0000256" key="2">
    <source>
        <dbReference type="ARBA" id="ARBA00004173"/>
    </source>
</evidence>
<dbReference type="InterPro" id="IPR052230">
    <property type="entry name" value="DNA_polymerase_eta"/>
</dbReference>
<feature type="compositionally biased region" description="Low complexity" evidence="12">
    <location>
        <begin position="503"/>
        <end position="513"/>
    </location>
</feature>
<keyword evidence="9" id="KW-0234">DNA repair</keyword>
<keyword evidence="6" id="KW-0863">Zinc-finger</keyword>
<feature type="region of interest" description="Disordered" evidence="12">
    <location>
        <begin position="1"/>
        <end position="22"/>
    </location>
</feature>
<feature type="region of interest" description="Disordered" evidence="12">
    <location>
        <begin position="637"/>
        <end position="696"/>
    </location>
</feature>
<dbReference type="Gene3D" id="3.30.1490.100">
    <property type="entry name" value="DNA polymerase, Y-family, little finger domain"/>
    <property type="match status" value="1"/>
</dbReference>
<evidence type="ECO:0000256" key="11">
    <source>
        <dbReference type="ARBA" id="ARBA00044975"/>
    </source>
</evidence>
<feature type="compositionally biased region" description="Low complexity" evidence="12">
    <location>
        <begin position="658"/>
        <end position="677"/>
    </location>
</feature>
<dbReference type="InterPro" id="IPR043128">
    <property type="entry name" value="Rev_trsase/Diguanyl_cyclase"/>
</dbReference>
<keyword evidence="15" id="KW-0548">Nucleotidyltransferase</keyword>
<protein>
    <recommendedName>
        <fullName evidence="11">DNA polymerase eta</fullName>
    </recommendedName>
</protein>
<feature type="compositionally biased region" description="Polar residues" evidence="12">
    <location>
        <begin position="643"/>
        <end position="654"/>
    </location>
</feature>
<dbReference type="InterPro" id="IPR043502">
    <property type="entry name" value="DNA/RNA_pol_sf"/>
</dbReference>
<evidence type="ECO:0000256" key="6">
    <source>
        <dbReference type="ARBA" id="ARBA00022771"/>
    </source>
</evidence>
<evidence type="ECO:0000313" key="15">
    <source>
        <dbReference type="EMBL" id="KAK4660636.1"/>
    </source>
</evidence>
<feature type="region of interest" description="Disordered" evidence="12">
    <location>
        <begin position="503"/>
        <end position="614"/>
    </location>
</feature>
<keyword evidence="10" id="KW-0539">Nucleus</keyword>
<comment type="subcellular location">
    <subcellularLocation>
        <location evidence="2">Mitochondrion</location>
    </subcellularLocation>
    <subcellularLocation>
        <location evidence="1">Nucleus</location>
    </subcellularLocation>
</comment>
<dbReference type="Gene3D" id="3.30.70.270">
    <property type="match status" value="1"/>
</dbReference>
<keyword evidence="4" id="KW-0479">Metal-binding</keyword>
<dbReference type="PROSITE" id="PS00028">
    <property type="entry name" value="ZINC_FINGER_C2H2_1"/>
    <property type="match status" value="1"/>
</dbReference>
<dbReference type="EMBL" id="JAFFHA010000001">
    <property type="protein sequence ID" value="KAK4660636.1"/>
    <property type="molecule type" value="Genomic_DNA"/>
</dbReference>
<proteinExistence type="predicted"/>
<dbReference type="InterPro" id="IPR017961">
    <property type="entry name" value="DNA_pol_Y-fam_little_finger"/>
</dbReference>
<dbReference type="Pfam" id="PF21704">
    <property type="entry name" value="POLH-Rev1_HhH"/>
    <property type="match status" value="1"/>
</dbReference>
<reference evidence="15 16" key="1">
    <citation type="journal article" date="2023" name="bioRxiv">
        <title>High-quality genome assemblies of four members of thePodospora anserinaspecies complex.</title>
        <authorList>
            <person name="Ament-Velasquez S.L."/>
            <person name="Vogan A.A."/>
            <person name="Wallerman O."/>
            <person name="Hartmann F."/>
            <person name="Gautier V."/>
            <person name="Silar P."/>
            <person name="Giraud T."/>
            <person name="Johannesson H."/>
        </authorList>
    </citation>
    <scope>NUCLEOTIDE SEQUENCE [LARGE SCALE GENOMIC DNA]</scope>
    <source>
        <strain evidence="15 16">CBS 415.72m</strain>
    </source>
</reference>
<evidence type="ECO:0000256" key="10">
    <source>
        <dbReference type="ARBA" id="ARBA00023242"/>
    </source>
</evidence>
<sequence>MSSSPFRNRHRDSSPAGAPGRKRSQFTYRHFNQMASYNTSCPLRVVAHLDLDCFYAQVEMVRLGIPEDKPLAVQQWERQGLIAVNYPARAFKIGRHCTVTEARRLCPELIAQHVATWREGDDKWAYREDAAEHIATDKVSLDPYRLESRRIMRVIKEHLPGGGLQKVEKASIDEVFLDLTAHVHQVMLERYGEELGGPPPYGDVSEELPMPAVTALDWKADALVDLGEGDRQEGEFDDPDWDDVALLVASEIVRNVRGVIREKLGYSCSAGVSRNKLLSKLGSAHKKPDQQTVIRNRAVGHFLSGFKFTKIRNLGGKLGEQVADAFKTEAVSDLLTVPIEQLKQKLGDENGVWIYETLRGIDTSEVNSGTQIKSMLSAKSFRPDITTVEQATKWLRIFAADIFARLVEEGVLEHKRRPRTINLHHRHGNQTRSRSGPIPARLLNEESLFELAKNLFHQITLEGDTWPCSNLSLSVAGFEEGVSGNMGIDSFLVKGDEARALKSSESARTSSSKEALDTSTRQQPAAKRRRIDGAGGGIQRFLTTKREPSQDTRTTAPEDDLVRRNSGEAKLGTSKTYVASGMGWPGEPLPEEAQADSRRSPITPHACSRCDANLGGPEELQSHLDWHFAKDLQEEEEERVSQAFANRQASTAVNNARAGSQKGTAAASSASASGSKKSTGRSKKKPERGQSKLNFG</sequence>
<evidence type="ECO:0000256" key="1">
    <source>
        <dbReference type="ARBA" id="ARBA00004123"/>
    </source>
</evidence>
<dbReference type="Gene3D" id="3.40.1170.60">
    <property type="match status" value="1"/>
</dbReference>
<dbReference type="PIRSF" id="PIRSF036603">
    <property type="entry name" value="DPol_eta"/>
    <property type="match status" value="1"/>
</dbReference>
<feature type="domain" description="UmuC" evidence="13">
    <location>
        <begin position="46"/>
        <end position="315"/>
    </location>
</feature>
<evidence type="ECO:0000313" key="16">
    <source>
        <dbReference type="Proteomes" id="UP001323405"/>
    </source>
</evidence>
<evidence type="ECO:0000256" key="7">
    <source>
        <dbReference type="ARBA" id="ARBA00022833"/>
    </source>
</evidence>
<keyword evidence="7" id="KW-0862">Zinc</keyword>
<dbReference type="GeneID" id="87906423"/>
<accession>A0ABR0GY89</accession>
<name>A0ABR0GY89_9PEZI</name>
<dbReference type="GO" id="GO:0003887">
    <property type="term" value="F:DNA-directed DNA polymerase activity"/>
    <property type="evidence" value="ECO:0007669"/>
    <property type="project" value="UniProtKB-KW"/>
</dbReference>
<feature type="domain" description="UBZ3-type" evidence="14">
    <location>
        <begin position="600"/>
        <end position="635"/>
    </location>
</feature>
<evidence type="ECO:0000256" key="12">
    <source>
        <dbReference type="SAM" id="MobiDB-lite"/>
    </source>
</evidence>
<keyword evidence="3 15" id="KW-0808">Transferase</keyword>
<evidence type="ECO:0000259" key="13">
    <source>
        <dbReference type="PROSITE" id="PS50173"/>
    </source>
</evidence>
<dbReference type="PANTHER" id="PTHR45873:SF1">
    <property type="entry name" value="DNA POLYMERASE ETA"/>
    <property type="match status" value="1"/>
</dbReference>
<evidence type="ECO:0000256" key="9">
    <source>
        <dbReference type="ARBA" id="ARBA00023204"/>
    </source>
</evidence>
<keyword evidence="16" id="KW-1185">Reference proteome</keyword>
<keyword evidence="15" id="KW-0239">DNA-directed DNA polymerase</keyword>
<evidence type="ECO:0000256" key="5">
    <source>
        <dbReference type="ARBA" id="ARBA00022763"/>
    </source>
</evidence>
<dbReference type="Proteomes" id="UP001323405">
    <property type="component" value="Unassembled WGS sequence"/>
</dbReference>
<dbReference type="InterPro" id="IPR001126">
    <property type="entry name" value="UmuC"/>
</dbReference>
<dbReference type="Pfam" id="PF18439">
    <property type="entry name" value="zf_UBZ"/>
    <property type="match status" value="1"/>
</dbReference>
<dbReference type="InterPro" id="IPR013087">
    <property type="entry name" value="Znf_C2H2_type"/>
</dbReference>
<dbReference type="PANTHER" id="PTHR45873">
    <property type="entry name" value="DNA POLYMERASE ETA"/>
    <property type="match status" value="1"/>
</dbReference>
<dbReference type="PROSITE" id="PS50173">
    <property type="entry name" value="UMUC"/>
    <property type="match status" value="1"/>
</dbReference>
<dbReference type="InterPro" id="IPR041298">
    <property type="entry name" value="UBZ3"/>
</dbReference>
<keyword evidence="8" id="KW-0496">Mitochondrion</keyword>
<evidence type="ECO:0000256" key="3">
    <source>
        <dbReference type="ARBA" id="ARBA00022679"/>
    </source>
</evidence>
<dbReference type="InterPro" id="IPR036775">
    <property type="entry name" value="DNA_pol_Y-fam_lit_finger_sf"/>
</dbReference>
<dbReference type="PROSITE" id="PS51907">
    <property type="entry name" value="ZF_UBZ3"/>
    <property type="match status" value="1"/>
</dbReference>
<dbReference type="Pfam" id="PF11799">
    <property type="entry name" value="IMS_C"/>
    <property type="match status" value="1"/>
</dbReference>
<comment type="caution">
    <text evidence="15">The sequence shown here is derived from an EMBL/GenBank/DDBJ whole genome shotgun (WGS) entry which is preliminary data.</text>
</comment>
<dbReference type="Pfam" id="PF00817">
    <property type="entry name" value="IMS"/>
    <property type="match status" value="1"/>
</dbReference>